<name>A0A0E0GSV2_ORYNI</name>
<dbReference type="AlphaFoldDB" id="A0A0E0GSV2"/>
<sequence>MQKASDRADRGSACNPTYTWQEIPDDPPLPGHDSDEGASREDNGEMLLWRGDFNFFYHIDQQHVSPEDATVIGDSDEVDVFMSQVASCLDIKRGHRLIRESEYRVLSKNQGWYVFRVPTPPPKLFIIYPNVTFGFQDHPEAQPREQYGVCICLKPVFHPKNSGPPEVPQYTALLAQHFINSASMRWVEDQPLKLRMQVPSYDKLLLWVRMMLVNQEDYEYLIRADIIRGVMASIYRCHVNPSLVAAFLTYWNLHSSGLVTISTWIDHFFGTQPEIFESLSLGNYADLDDPLLIRKGFRVEVHDDRPIAILGDWEISYQYQYPPLVHHVAFIATWLCTYCVPIEDGHFIRPEVFTMAVEIAKGHRHAIGMASMAVLYRALDEVYYNIVTSTTSTSECTLSIPGHFIMGWFASFWQDAPLPTSSAQLVACPPFIIDFRHYAAVDIQTAHSFFWEFNNDGTGLPQPASKLLDDDRMEILDKAVDPEATSKDCNGDNSVTRAGAPLCKFFLFLCNQFHTLPFFSCAPARIQQLSSESKKFSMNVEHIITLVSQAVNMNCGAEENSLLKEFDGNNPVTLPKLSDVVSARGLKHVWSEIKAFQELLKQCPVQKDVVLKEIRINLDLWSNFFSKPPPEIIRLMEGLRVLKRALSGEARLPNTNLIPAQQDQINQHVDLLRTAQDKVESSCVALEALMSQYNVEQAVQEGNKRECSRQAQKIRAEIAVLQASLQQVEDAHSNAQHRQDVVTENLNSHLERHRQAKDRKSEIAAHLK</sequence>
<organism evidence="3">
    <name type="scientific">Oryza nivara</name>
    <name type="common">Indian wild rice</name>
    <name type="synonym">Oryza sativa f. spontanea</name>
    <dbReference type="NCBI Taxonomy" id="4536"/>
    <lineage>
        <taxon>Eukaryota</taxon>
        <taxon>Viridiplantae</taxon>
        <taxon>Streptophyta</taxon>
        <taxon>Embryophyta</taxon>
        <taxon>Tracheophyta</taxon>
        <taxon>Spermatophyta</taxon>
        <taxon>Magnoliopsida</taxon>
        <taxon>Liliopsida</taxon>
        <taxon>Poales</taxon>
        <taxon>Poaceae</taxon>
        <taxon>BOP clade</taxon>
        <taxon>Oryzoideae</taxon>
        <taxon>Oryzeae</taxon>
        <taxon>Oryzinae</taxon>
        <taxon>Oryza</taxon>
    </lineage>
</organism>
<reference evidence="3" key="2">
    <citation type="submission" date="2018-04" db="EMBL/GenBank/DDBJ databases">
        <title>OnivRS2 (Oryza nivara Reference Sequence Version 2).</title>
        <authorList>
            <person name="Zhang J."/>
            <person name="Kudrna D."/>
            <person name="Lee S."/>
            <person name="Talag J."/>
            <person name="Rajasekar S."/>
            <person name="Welchert J."/>
            <person name="Hsing Y.-I."/>
            <person name="Wing R.A."/>
        </authorList>
    </citation>
    <scope>NUCLEOTIDE SEQUENCE [LARGE SCALE GENOMIC DNA]</scope>
    <source>
        <strain evidence="3">SL10</strain>
    </source>
</reference>
<dbReference type="OMA" id="ASIYRCH"/>
<dbReference type="EnsemblPlants" id="ONIVA03G33390.1">
    <property type="protein sequence ID" value="ONIVA03G33390.1"/>
    <property type="gene ID" value="ONIVA03G33390"/>
</dbReference>
<protein>
    <submittedName>
        <fullName evidence="3">Uncharacterized protein</fullName>
    </submittedName>
</protein>
<keyword evidence="4" id="KW-1185">Reference proteome</keyword>
<dbReference type="HOGENOM" id="CLU_006289_1_0_1"/>
<evidence type="ECO:0000313" key="4">
    <source>
        <dbReference type="Proteomes" id="UP000006591"/>
    </source>
</evidence>
<evidence type="ECO:0000256" key="2">
    <source>
        <dbReference type="SAM" id="MobiDB-lite"/>
    </source>
</evidence>
<feature type="compositionally biased region" description="Basic and acidic residues" evidence="2">
    <location>
        <begin position="1"/>
        <end position="10"/>
    </location>
</feature>
<accession>A0A0E0GSV2</accession>
<feature type="coiled-coil region" evidence="1">
    <location>
        <begin position="711"/>
        <end position="738"/>
    </location>
</feature>
<dbReference type="eggNOG" id="ENOG502SB7U">
    <property type="taxonomic scope" value="Eukaryota"/>
</dbReference>
<feature type="region of interest" description="Disordered" evidence="2">
    <location>
        <begin position="1"/>
        <end position="40"/>
    </location>
</feature>
<dbReference type="Gramene" id="ONIVA03G33390.1">
    <property type="protein sequence ID" value="ONIVA03G33390.1"/>
    <property type="gene ID" value="ONIVA03G33390"/>
</dbReference>
<keyword evidence="1" id="KW-0175">Coiled coil</keyword>
<dbReference type="STRING" id="4536.A0A0E0GSV2"/>
<proteinExistence type="predicted"/>
<reference evidence="3" key="1">
    <citation type="submission" date="2015-04" db="UniProtKB">
        <authorList>
            <consortium name="EnsemblPlants"/>
        </authorList>
    </citation>
    <scope>IDENTIFICATION</scope>
    <source>
        <strain evidence="3">SL10</strain>
    </source>
</reference>
<feature type="region of interest" description="Disordered" evidence="2">
    <location>
        <begin position="749"/>
        <end position="768"/>
    </location>
</feature>
<evidence type="ECO:0000256" key="1">
    <source>
        <dbReference type="SAM" id="Coils"/>
    </source>
</evidence>
<feature type="compositionally biased region" description="Basic and acidic residues" evidence="2">
    <location>
        <begin position="758"/>
        <end position="768"/>
    </location>
</feature>
<evidence type="ECO:0000313" key="3">
    <source>
        <dbReference type="EnsemblPlants" id="ONIVA03G33390.1"/>
    </source>
</evidence>
<dbReference type="Proteomes" id="UP000006591">
    <property type="component" value="Chromosome 3"/>
</dbReference>